<dbReference type="PANTHER" id="PTHR48094:SF11">
    <property type="entry name" value="GLUTATHIONE-INDEPENDENT GLYOXALASE HSP31-RELATED"/>
    <property type="match status" value="1"/>
</dbReference>
<accession>W2UQX6</accession>
<evidence type="ECO:0000256" key="2">
    <source>
        <dbReference type="ARBA" id="ARBA00023239"/>
    </source>
</evidence>
<dbReference type="CDD" id="cd03141">
    <property type="entry name" value="GATase1_Hsp31_like"/>
    <property type="match status" value="1"/>
</dbReference>
<comment type="similarity">
    <text evidence="3">Belongs to the peptidase C56 family. HSP31-like subfamily.</text>
</comment>
<dbReference type="SUPFAM" id="SSF52317">
    <property type="entry name" value="Class I glutamine amidotransferase-like"/>
    <property type="match status" value="1"/>
</dbReference>
<dbReference type="STRING" id="376730.SAMN04487906_0759"/>
<dbReference type="InterPro" id="IPR029062">
    <property type="entry name" value="Class_I_gatase-like"/>
</dbReference>
<evidence type="ECO:0000256" key="1">
    <source>
        <dbReference type="ARBA" id="ARBA00023016"/>
    </source>
</evidence>
<dbReference type="GO" id="GO:0019243">
    <property type="term" value="P:methylglyoxal catabolic process to D-lactate via S-lactoyl-glutathione"/>
    <property type="evidence" value="ECO:0007669"/>
    <property type="project" value="TreeGrafter"/>
</dbReference>
<organism evidence="5 6">
    <name type="scientific">Zhouia amylolytica AD3</name>
    <dbReference type="NCBI Taxonomy" id="1286632"/>
    <lineage>
        <taxon>Bacteria</taxon>
        <taxon>Pseudomonadati</taxon>
        <taxon>Bacteroidota</taxon>
        <taxon>Flavobacteriia</taxon>
        <taxon>Flavobacteriales</taxon>
        <taxon>Flavobacteriaceae</taxon>
        <taxon>Zhouia</taxon>
    </lineage>
</organism>
<proteinExistence type="inferred from homology"/>
<keyword evidence="1" id="KW-0346">Stress response</keyword>
<keyword evidence="6" id="KW-1185">Reference proteome</keyword>
<evidence type="ECO:0000259" key="4">
    <source>
        <dbReference type="Pfam" id="PF01965"/>
    </source>
</evidence>
<comment type="caution">
    <text evidence="5">The sequence shown here is derived from an EMBL/GenBank/DDBJ whole genome shotgun (WGS) entry which is preliminary data.</text>
</comment>
<protein>
    <submittedName>
        <fullName evidence="5">ThiJ/PfpI family protein</fullName>
    </submittedName>
</protein>
<dbReference type="GO" id="GO:0005737">
    <property type="term" value="C:cytoplasm"/>
    <property type="evidence" value="ECO:0007669"/>
    <property type="project" value="TreeGrafter"/>
</dbReference>
<dbReference type="SUPFAM" id="SSF54427">
    <property type="entry name" value="NTF2-like"/>
    <property type="match status" value="1"/>
</dbReference>
<dbReference type="InterPro" id="IPR032710">
    <property type="entry name" value="NTF2-like_dom_sf"/>
</dbReference>
<evidence type="ECO:0000256" key="3">
    <source>
        <dbReference type="ARBA" id="ARBA00038493"/>
    </source>
</evidence>
<dbReference type="RefSeq" id="WP_038264587.1">
    <property type="nucleotide sequence ID" value="NZ_AYXY01000019.1"/>
</dbReference>
<dbReference type="Proteomes" id="UP000018850">
    <property type="component" value="Unassembled WGS sequence"/>
</dbReference>
<name>W2UQX6_9FLAO</name>
<gene>
    <name evidence="5" type="ORF">P278_15980</name>
</gene>
<dbReference type="Gene3D" id="3.40.50.880">
    <property type="match status" value="1"/>
</dbReference>
<keyword evidence="2" id="KW-0456">Lyase</keyword>
<dbReference type="InterPro" id="IPR039437">
    <property type="entry name" value="FrzH/put_lumazine-bd"/>
</dbReference>
<evidence type="ECO:0000313" key="5">
    <source>
        <dbReference type="EMBL" id="ETN95876.1"/>
    </source>
</evidence>
<reference evidence="5" key="2">
    <citation type="journal article" date="2016" name="Genome Announc.">
        <title>Draft Genome Sequence of Zhouia amylolytica AD3, Isolated from Tidal Flat Sediment.</title>
        <authorList>
            <person name="Jia B."/>
            <person name="Jin H.M."/>
            <person name="Lee H.J."/>
            <person name="Jeon C.O."/>
        </authorList>
    </citation>
    <scope>NUCLEOTIDE SEQUENCE [LARGE SCALE GENOMIC DNA]</scope>
    <source>
        <strain evidence="5">AD3</strain>
    </source>
</reference>
<reference evidence="5" key="1">
    <citation type="submission" date="2013-11" db="EMBL/GenBank/DDBJ databases">
        <authorList>
            <person name="Zeyland J."/>
            <person name="Marszalek M."/>
            <person name="Boksa M."/>
            <person name="Slomski R."/>
            <person name="Lipinski D."/>
        </authorList>
    </citation>
    <scope>NUCLEOTIDE SEQUENCE</scope>
    <source>
        <strain evidence="5">AD3</strain>
    </source>
</reference>
<dbReference type="eggNOG" id="COG0693">
    <property type="taxonomic scope" value="Bacteria"/>
</dbReference>
<dbReference type="Gene3D" id="3.10.450.50">
    <property type="match status" value="1"/>
</dbReference>
<feature type="domain" description="DJ-1/PfpI" evidence="4">
    <location>
        <begin position="170"/>
        <end position="365"/>
    </location>
</feature>
<dbReference type="GO" id="GO:0019172">
    <property type="term" value="F:glyoxalase III activity"/>
    <property type="evidence" value="ECO:0007669"/>
    <property type="project" value="TreeGrafter"/>
</dbReference>
<dbReference type="Pfam" id="PF01965">
    <property type="entry name" value="DJ-1_PfpI"/>
    <property type="match status" value="1"/>
</dbReference>
<dbReference type="EMBL" id="AYXY01000019">
    <property type="protein sequence ID" value="ETN95876.1"/>
    <property type="molecule type" value="Genomic_DNA"/>
</dbReference>
<dbReference type="Pfam" id="PF12893">
    <property type="entry name" value="Lumazine_bd_2"/>
    <property type="match status" value="1"/>
</dbReference>
<sequence>MQRYLFLFISILLNNFSFSQVTDEGILKALNNYIEGTSYNLPGKIEKAFYSEADLFLQKKEQEIWKVPSKDYISWFSKGPEGSFNGRVGRILFVEQSNDIAIAKAEILIPNRNVRYIDLFLLKRVSGQWKIISKSATASNTHHTSKKVLFIVSNAHYYGTSDLTTGNSFSEIVIAYDTFINAGFTVDFVSPDGGSIPLAYINTSHALHKKYIYDMDLMYALKNTKTPEMINPESYSAVQYIGGGSAMFGVPEDKNIQKMVMTIYEKHGGIVSSICHGTAGIVYLKTSDGQYLVKGKAVNGYPEDYERKEAAYFKQFPFLIRETIEQHGGNFKYSPRNSVHVEVDGRIITGQNHLSSKAVSEKIIEILAKKEAGSGR</sequence>
<dbReference type="InterPro" id="IPR050325">
    <property type="entry name" value="Prot/Nucl_acid_deglycase"/>
</dbReference>
<dbReference type="InterPro" id="IPR002818">
    <property type="entry name" value="DJ-1/PfpI"/>
</dbReference>
<dbReference type="AlphaFoldDB" id="W2UQX6"/>
<evidence type="ECO:0000313" key="6">
    <source>
        <dbReference type="Proteomes" id="UP000018850"/>
    </source>
</evidence>
<dbReference type="PATRIC" id="fig|1286632.3.peg.1586"/>
<dbReference type="PANTHER" id="PTHR48094">
    <property type="entry name" value="PROTEIN/NUCLEIC ACID DEGLYCASE DJ-1-RELATED"/>
    <property type="match status" value="1"/>
</dbReference>